<accession>A0ABD1M057</accession>
<sequence>MGWFYPKKKSEAWKQGYTLAEQRMDTASLSPTFHLLVILGIVLSLLWFFYYTTYKAHPNQTVIYFQLFLLSPIMFILLLLSYSTRGRLNFCLKTVPDTSHSNELRCLP</sequence>
<reference evidence="2 3" key="1">
    <citation type="submission" date="2024-08" db="EMBL/GenBank/DDBJ databases">
        <title>Insights into the chromosomal genome structure of Flemingia macrophylla.</title>
        <authorList>
            <person name="Ding Y."/>
            <person name="Zhao Y."/>
            <person name="Bi W."/>
            <person name="Wu M."/>
            <person name="Zhao G."/>
            <person name="Gong Y."/>
            <person name="Li W."/>
            <person name="Zhang P."/>
        </authorList>
    </citation>
    <scope>NUCLEOTIDE SEQUENCE [LARGE SCALE GENOMIC DNA]</scope>
    <source>
        <strain evidence="2">DYQJB</strain>
        <tissue evidence="2">Leaf</tissue>
    </source>
</reference>
<evidence type="ECO:0000313" key="2">
    <source>
        <dbReference type="EMBL" id="KAL2329168.1"/>
    </source>
</evidence>
<gene>
    <name evidence="2" type="ORF">Fmac_022595</name>
</gene>
<keyword evidence="1" id="KW-0812">Transmembrane</keyword>
<evidence type="ECO:0000313" key="3">
    <source>
        <dbReference type="Proteomes" id="UP001603857"/>
    </source>
</evidence>
<evidence type="ECO:0000256" key="1">
    <source>
        <dbReference type="SAM" id="Phobius"/>
    </source>
</evidence>
<protein>
    <submittedName>
        <fullName evidence="2">Uncharacterized protein</fullName>
    </submittedName>
</protein>
<dbReference type="EMBL" id="JBGMDY010000007">
    <property type="protein sequence ID" value="KAL2329168.1"/>
    <property type="molecule type" value="Genomic_DNA"/>
</dbReference>
<keyword evidence="1" id="KW-1133">Transmembrane helix</keyword>
<dbReference type="Proteomes" id="UP001603857">
    <property type="component" value="Unassembled WGS sequence"/>
</dbReference>
<keyword evidence="1" id="KW-0472">Membrane</keyword>
<feature type="transmembrane region" description="Helical" evidence="1">
    <location>
        <begin position="33"/>
        <end position="51"/>
    </location>
</feature>
<dbReference type="PANTHER" id="PTHR33306:SF21">
    <property type="entry name" value="TRANSMEMBRANE PROTEIN"/>
    <property type="match status" value="1"/>
</dbReference>
<keyword evidence="3" id="KW-1185">Reference proteome</keyword>
<feature type="transmembrane region" description="Helical" evidence="1">
    <location>
        <begin position="63"/>
        <end position="83"/>
    </location>
</feature>
<dbReference type="PANTHER" id="PTHR33306">
    <property type="entry name" value="EXPRESSED PROTEIN-RELATED-RELATED"/>
    <property type="match status" value="1"/>
</dbReference>
<comment type="caution">
    <text evidence="2">The sequence shown here is derived from an EMBL/GenBank/DDBJ whole genome shotgun (WGS) entry which is preliminary data.</text>
</comment>
<dbReference type="AlphaFoldDB" id="A0ABD1M057"/>
<name>A0ABD1M057_9FABA</name>
<organism evidence="2 3">
    <name type="scientific">Flemingia macrophylla</name>
    <dbReference type="NCBI Taxonomy" id="520843"/>
    <lineage>
        <taxon>Eukaryota</taxon>
        <taxon>Viridiplantae</taxon>
        <taxon>Streptophyta</taxon>
        <taxon>Embryophyta</taxon>
        <taxon>Tracheophyta</taxon>
        <taxon>Spermatophyta</taxon>
        <taxon>Magnoliopsida</taxon>
        <taxon>eudicotyledons</taxon>
        <taxon>Gunneridae</taxon>
        <taxon>Pentapetalae</taxon>
        <taxon>rosids</taxon>
        <taxon>fabids</taxon>
        <taxon>Fabales</taxon>
        <taxon>Fabaceae</taxon>
        <taxon>Papilionoideae</taxon>
        <taxon>50 kb inversion clade</taxon>
        <taxon>NPAAA clade</taxon>
        <taxon>indigoferoid/millettioid clade</taxon>
        <taxon>Phaseoleae</taxon>
        <taxon>Flemingia</taxon>
    </lineage>
</organism>
<proteinExistence type="predicted"/>